<organism evidence="2">
    <name type="scientific">Mycobacterium riyadhense</name>
    <dbReference type="NCBI Taxonomy" id="486698"/>
    <lineage>
        <taxon>Bacteria</taxon>
        <taxon>Bacillati</taxon>
        <taxon>Actinomycetota</taxon>
        <taxon>Actinomycetes</taxon>
        <taxon>Mycobacteriales</taxon>
        <taxon>Mycobacteriaceae</taxon>
        <taxon>Mycobacterium</taxon>
    </lineage>
</organism>
<gene>
    <name evidence="2" type="ORF">BIN_B_05260</name>
</gene>
<name>A0A653F484_9MYCO</name>
<feature type="region of interest" description="Disordered" evidence="1">
    <location>
        <begin position="1"/>
        <end position="30"/>
    </location>
</feature>
<protein>
    <submittedName>
        <fullName evidence="2">Uncharacterized protein</fullName>
    </submittedName>
</protein>
<dbReference type="AlphaFoldDB" id="A0A653F484"/>
<sequence length="58" mass="5953">MSHKASAESIPPGYRHAIPTTATGSSKRTAVGAADIEPLPTVPSTCVRRYLAIAAAFG</sequence>
<accession>A0A653F484</accession>
<evidence type="ECO:0000256" key="1">
    <source>
        <dbReference type="SAM" id="MobiDB-lite"/>
    </source>
</evidence>
<dbReference type="EMBL" id="LR589174">
    <property type="protein sequence ID" value="VTP03802.1"/>
    <property type="molecule type" value="Genomic_DNA"/>
</dbReference>
<evidence type="ECO:0000313" key="2">
    <source>
        <dbReference type="EMBL" id="VTP03802.1"/>
    </source>
</evidence>
<proteinExistence type="predicted"/>
<reference evidence="2" key="1">
    <citation type="submission" date="2019-05" db="EMBL/GenBank/DDBJ databases">
        <authorList>
            <person name="Naeem R."/>
            <person name="Antony C."/>
            <person name="Guan Q."/>
        </authorList>
    </citation>
    <scope>NUCLEOTIDE SEQUENCE</scope>
    <source>
        <strain evidence="2">2</strain>
    </source>
</reference>